<dbReference type="AlphaFoldDB" id="A0AAD3TFL9"/>
<evidence type="ECO:0000313" key="2">
    <source>
        <dbReference type="Proteomes" id="UP001279734"/>
    </source>
</evidence>
<organism evidence="1 2">
    <name type="scientific">Nepenthes gracilis</name>
    <name type="common">Slender pitcher plant</name>
    <dbReference type="NCBI Taxonomy" id="150966"/>
    <lineage>
        <taxon>Eukaryota</taxon>
        <taxon>Viridiplantae</taxon>
        <taxon>Streptophyta</taxon>
        <taxon>Embryophyta</taxon>
        <taxon>Tracheophyta</taxon>
        <taxon>Spermatophyta</taxon>
        <taxon>Magnoliopsida</taxon>
        <taxon>eudicotyledons</taxon>
        <taxon>Gunneridae</taxon>
        <taxon>Pentapetalae</taxon>
        <taxon>Caryophyllales</taxon>
        <taxon>Nepenthaceae</taxon>
        <taxon>Nepenthes</taxon>
    </lineage>
</organism>
<accession>A0AAD3TFL9</accession>
<keyword evidence="2" id="KW-1185">Reference proteome</keyword>
<evidence type="ECO:0000313" key="1">
    <source>
        <dbReference type="EMBL" id="GMH27906.1"/>
    </source>
</evidence>
<sequence length="160" mass="18026">MGRGAEQRWKAKKREFGAVAAEFLFWKDFLWLFNNEYFPTSICINIEKEFLFLTEETLLANCPSASSGTLSFLHRTACRPPTSYRLAGLTSHRVPPLLSPFKINAPPSHPAPNTHCVTAGSSLRRYAADRFKGVFNRHRLSSAISPAKVEALTTNCYFLK</sequence>
<comment type="caution">
    <text evidence="1">The sequence shown here is derived from an EMBL/GenBank/DDBJ whole genome shotgun (WGS) entry which is preliminary data.</text>
</comment>
<dbReference type="EMBL" id="BSYO01000033">
    <property type="protein sequence ID" value="GMH27906.1"/>
    <property type="molecule type" value="Genomic_DNA"/>
</dbReference>
<protein>
    <submittedName>
        <fullName evidence="1">Uncharacterized protein</fullName>
    </submittedName>
</protein>
<name>A0AAD3TFL9_NEPGR</name>
<reference evidence="1" key="1">
    <citation type="submission" date="2023-05" db="EMBL/GenBank/DDBJ databases">
        <title>Nepenthes gracilis genome sequencing.</title>
        <authorList>
            <person name="Fukushima K."/>
        </authorList>
    </citation>
    <scope>NUCLEOTIDE SEQUENCE</scope>
    <source>
        <strain evidence="1">SING2019-196</strain>
    </source>
</reference>
<dbReference type="Proteomes" id="UP001279734">
    <property type="component" value="Unassembled WGS sequence"/>
</dbReference>
<gene>
    <name evidence="1" type="ORF">Nepgr_029749</name>
</gene>
<proteinExistence type="predicted"/>